<protein>
    <submittedName>
        <fullName evidence="6">ATP-binding cassette domain-containing protein</fullName>
    </submittedName>
</protein>
<evidence type="ECO:0000256" key="2">
    <source>
        <dbReference type="ARBA" id="ARBA00022448"/>
    </source>
</evidence>
<dbReference type="RefSeq" id="WP_379867552.1">
    <property type="nucleotide sequence ID" value="NZ_JBHTBW010000081.1"/>
</dbReference>
<name>A0ABW2RQJ1_9BACL</name>
<sequence length="316" mass="35016">MIRTENLSKSYGDVQALADLHLEVTKGTVFGFIGPNGAGKSTTMQILATLLKPSAGSAYVGGCDVVKEAEEVRRIIGYMPDFFGVYDSLTAVEYLEFYAACYGIDRGVRRKIALELLELVNLEDKRGEYVDGLSRGMKQRLGLARSLVHDPALLILDEPASGLDPRARIEFREVLKELRAMGKTIMISSHILPELAGLCDSIGVMEKGRLVANGSVDEITKQAERGRLLEIRMRGRDEEAMAWLEASPLVRRVTRDGPRLVVKVDGDEFVQEELLRKLIDQRFPVYRFNEIAPDIEDVFLQVTGGMNGGEANEPLA</sequence>
<dbReference type="Gene3D" id="3.40.50.300">
    <property type="entry name" value="P-loop containing nucleotide triphosphate hydrolases"/>
    <property type="match status" value="1"/>
</dbReference>
<reference evidence="7" key="1">
    <citation type="journal article" date="2019" name="Int. J. Syst. Evol. Microbiol.">
        <title>The Global Catalogue of Microorganisms (GCM) 10K type strain sequencing project: providing services to taxonomists for standard genome sequencing and annotation.</title>
        <authorList>
            <consortium name="The Broad Institute Genomics Platform"/>
            <consortium name="The Broad Institute Genome Sequencing Center for Infectious Disease"/>
            <person name="Wu L."/>
            <person name="Ma J."/>
        </authorList>
    </citation>
    <scope>NUCLEOTIDE SEQUENCE [LARGE SCALE GENOMIC DNA]</scope>
    <source>
        <strain evidence="7">CGMCC 1.12942</strain>
    </source>
</reference>
<keyword evidence="7" id="KW-1185">Reference proteome</keyword>
<keyword evidence="4 6" id="KW-0067">ATP-binding</keyword>
<comment type="caution">
    <text evidence="6">The sequence shown here is derived from an EMBL/GenBank/DDBJ whole genome shotgun (WGS) entry which is preliminary data.</text>
</comment>
<dbReference type="GO" id="GO:0005524">
    <property type="term" value="F:ATP binding"/>
    <property type="evidence" value="ECO:0007669"/>
    <property type="project" value="UniProtKB-KW"/>
</dbReference>
<feature type="domain" description="ABC transporter" evidence="5">
    <location>
        <begin position="2"/>
        <end position="232"/>
    </location>
</feature>
<evidence type="ECO:0000256" key="1">
    <source>
        <dbReference type="ARBA" id="ARBA00005417"/>
    </source>
</evidence>
<evidence type="ECO:0000313" key="6">
    <source>
        <dbReference type="EMBL" id="MFC7443225.1"/>
    </source>
</evidence>
<evidence type="ECO:0000313" key="7">
    <source>
        <dbReference type="Proteomes" id="UP001596500"/>
    </source>
</evidence>
<dbReference type="PROSITE" id="PS50893">
    <property type="entry name" value="ABC_TRANSPORTER_2"/>
    <property type="match status" value="1"/>
</dbReference>
<proteinExistence type="inferred from homology"/>
<dbReference type="Pfam" id="PF00005">
    <property type="entry name" value="ABC_tran"/>
    <property type="match status" value="1"/>
</dbReference>
<dbReference type="SUPFAM" id="SSF52540">
    <property type="entry name" value="P-loop containing nucleoside triphosphate hydrolases"/>
    <property type="match status" value="1"/>
</dbReference>
<dbReference type="EMBL" id="JBHTBW010000081">
    <property type="protein sequence ID" value="MFC7443225.1"/>
    <property type="molecule type" value="Genomic_DNA"/>
</dbReference>
<evidence type="ECO:0000256" key="4">
    <source>
        <dbReference type="ARBA" id="ARBA00022840"/>
    </source>
</evidence>
<dbReference type="Proteomes" id="UP001596500">
    <property type="component" value="Unassembled WGS sequence"/>
</dbReference>
<dbReference type="InterPro" id="IPR027417">
    <property type="entry name" value="P-loop_NTPase"/>
</dbReference>
<dbReference type="SMART" id="SM00382">
    <property type="entry name" value="AAA"/>
    <property type="match status" value="1"/>
</dbReference>
<dbReference type="CDD" id="cd03230">
    <property type="entry name" value="ABC_DR_subfamily_A"/>
    <property type="match status" value="1"/>
</dbReference>
<dbReference type="InterPro" id="IPR003593">
    <property type="entry name" value="AAA+_ATPase"/>
</dbReference>
<dbReference type="InterPro" id="IPR025302">
    <property type="entry name" value="DrrA1/2-like_C"/>
</dbReference>
<evidence type="ECO:0000259" key="5">
    <source>
        <dbReference type="PROSITE" id="PS50893"/>
    </source>
</evidence>
<gene>
    <name evidence="6" type="ORF">ACFQNG_19340</name>
</gene>
<comment type="similarity">
    <text evidence="1">Belongs to the ABC transporter superfamily.</text>
</comment>
<dbReference type="Pfam" id="PF13732">
    <property type="entry name" value="DrrA1-3_C"/>
    <property type="match status" value="1"/>
</dbReference>
<dbReference type="PANTHER" id="PTHR43335:SF3">
    <property type="entry name" value="ABC TRANSPORTER"/>
    <property type="match status" value="1"/>
</dbReference>
<keyword evidence="2" id="KW-0813">Transport</keyword>
<keyword evidence="3" id="KW-0547">Nucleotide-binding</keyword>
<organism evidence="6 7">
    <name type="scientific">Laceyella putida</name>
    <dbReference type="NCBI Taxonomy" id="110101"/>
    <lineage>
        <taxon>Bacteria</taxon>
        <taxon>Bacillati</taxon>
        <taxon>Bacillota</taxon>
        <taxon>Bacilli</taxon>
        <taxon>Bacillales</taxon>
        <taxon>Thermoactinomycetaceae</taxon>
        <taxon>Laceyella</taxon>
    </lineage>
</organism>
<dbReference type="InterPro" id="IPR003439">
    <property type="entry name" value="ABC_transporter-like_ATP-bd"/>
</dbReference>
<evidence type="ECO:0000256" key="3">
    <source>
        <dbReference type="ARBA" id="ARBA00022741"/>
    </source>
</evidence>
<accession>A0ABW2RQJ1</accession>
<dbReference type="PANTHER" id="PTHR43335">
    <property type="entry name" value="ABC TRANSPORTER, ATP-BINDING PROTEIN"/>
    <property type="match status" value="1"/>
</dbReference>